<dbReference type="AlphaFoldDB" id="A0A1B6DN33"/>
<dbReference type="EMBL" id="GEDC01010223">
    <property type="protein sequence ID" value="JAS27075.1"/>
    <property type="molecule type" value="Transcribed_RNA"/>
</dbReference>
<gene>
    <name evidence="2" type="ORF">g.9752</name>
</gene>
<organism evidence="2">
    <name type="scientific">Clastoptera arizonana</name>
    <name type="common">Arizona spittle bug</name>
    <dbReference type="NCBI Taxonomy" id="38151"/>
    <lineage>
        <taxon>Eukaryota</taxon>
        <taxon>Metazoa</taxon>
        <taxon>Ecdysozoa</taxon>
        <taxon>Arthropoda</taxon>
        <taxon>Hexapoda</taxon>
        <taxon>Insecta</taxon>
        <taxon>Pterygota</taxon>
        <taxon>Neoptera</taxon>
        <taxon>Paraneoptera</taxon>
        <taxon>Hemiptera</taxon>
        <taxon>Auchenorrhyncha</taxon>
        <taxon>Cercopoidea</taxon>
        <taxon>Clastopteridae</taxon>
        <taxon>Clastoptera</taxon>
    </lineage>
</organism>
<protein>
    <recommendedName>
        <fullName evidence="3">Lipocalin/cytosolic fatty-acid binding domain-containing protein</fullName>
    </recommendedName>
</protein>
<feature type="chain" id="PRO_5008581388" description="Lipocalin/cytosolic fatty-acid binding domain-containing protein" evidence="1">
    <location>
        <begin position="18"/>
        <end position="226"/>
    </location>
</feature>
<evidence type="ECO:0008006" key="3">
    <source>
        <dbReference type="Google" id="ProtNLM"/>
    </source>
</evidence>
<sequence length="226" mass="24230">MLAKYLLILALVVNCWAEDETIISTASLTEGGDSVISVNGEDPLILSNLAASLSNPYSSVAKCSDNLVKKALTEFNINELANTGGYKYLYSTGLGSTKCAEGTIYGDDEIGFRATASLTDKKGKSSKVLYELLPNEDGTIDETLTLDDGNEYNFVVVPLAWEKKTGVLYYGRCSTEGTSKTESRSIVVSQCNSNNSKAKSIADSFAKRDSSGGFKGDKLAKFTICN</sequence>
<accession>A0A1B6DN33</accession>
<reference evidence="2" key="1">
    <citation type="submission" date="2015-12" db="EMBL/GenBank/DDBJ databases">
        <title>De novo transcriptome assembly of four potential Pierce s Disease insect vectors from Arizona vineyards.</title>
        <authorList>
            <person name="Tassone E.E."/>
        </authorList>
    </citation>
    <scope>NUCLEOTIDE SEQUENCE</scope>
</reference>
<proteinExistence type="predicted"/>
<feature type="signal peptide" evidence="1">
    <location>
        <begin position="1"/>
        <end position="17"/>
    </location>
</feature>
<keyword evidence="1" id="KW-0732">Signal</keyword>
<evidence type="ECO:0000256" key="1">
    <source>
        <dbReference type="SAM" id="SignalP"/>
    </source>
</evidence>
<evidence type="ECO:0000313" key="2">
    <source>
        <dbReference type="EMBL" id="JAS27075.1"/>
    </source>
</evidence>
<name>A0A1B6DN33_9HEMI</name>